<dbReference type="STRING" id="326424.FRAAL6164"/>
<dbReference type="Gene3D" id="3.40.50.850">
    <property type="entry name" value="Isochorismatase-like"/>
    <property type="match status" value="1"/>
</dbReference>
<dbReference type="AlphaFoldDB" id="Q0RCN7"/>
<dbReference type="PANTHER" id="PTHR43540:SF1">
    <property type="entry name" value="ISOCHORISMATASE HYDROLASE"/>
    <property type="match status" value="1"/>
</dbReference>
<dbReference type="eggNOG" id="COG1335">
    <property type="taxonomic scope" value="Bacteria"/>
</dbReference>
<name>Q0RCN7_FRAAA</name>
<reference evidence="3 4" key="1">
    <citation type="journal article" date="2007" name="Genome Res.">
        <title>Genome characteristics of facultatively symbiotic Frankia sp. strains reflect host range and host plant biogeography.</title>
        <authorList>
            <person name="Normand P."/>
            <person name="Lapierre P."/>
            <person name="Tisa L.S."/>
            <person name="Gogarten J.P."/>
            <person name="Alloisio N."/>
            <person name="Bagnarol E."/>
            <person name="Bassi C.A."/>
            <person name="Berry A.M."/>
            <person name="Bickhart D.M."/>
            <person name="Choisne N."/>
            <person name="Couloux A."/>
            <person name="Cournoyer B."/>
            <person name="Cruveiller S."/>
            <person name="Daubin V."/>
            <person name="Demange N."/>
            <person name="Francino M.P."/>
            <person name="Goltsman E."/>
            <person name="Huang Y."/>
            <person name="Kopp O.R."/>
            <person name="Labarre L."/>
            <person name="Lapidus A."/>
            <person name="Lavire C."/>
            <person name="Marechal J."/>
            <person name="Martinez M."/>
            <person name="Mastronunzio J.E."/>
            <person name="Mullin B.C."/>
            <person name="Niemann J."/>
            <person name="Pujic P."/>
            <person name="Rawnsley T."/>
            <person name="Rouy Z."/>
            <person name="Schenowitz C."/>
            <person name="Sellstedt A."/>
            <person name="Tavares F."/>
            <person name="Tomkins J.P."/>
            <person name="Vallenet D."/>
            <person name="Valverde C."/>
            <person name="Wall L.G."/>
            <person name="Wang Y."/>
            <person name="Medigue C."/>
            <person name="Benson D.R."/>
        </authorList>
    </citation>
    <scope>NUCLEOTIDE SEQUENCE [LARGE SCALE GENOMIC DNA]</scope>
    <source>
        <strain evidence="4">DSM 45986 / CECT 9034 / ACN14a</strain>
    </source>
</reference>
<dbReference type="InterPro" id="IPR000868">
    <property type="entry name" value="Isochorismatase-like_dom"/>
</dbReference>
<feature type="domain" description="Isochorismatase-like" evidence="2">
    <location>
        <begin position="39"/>
        <end position="212"/>
    </location>
</feature>
<evidence type="ECO:0000256" key="1">
    <source>
        <dbReference type="ARBA" id="ARBA00022801"/>
    </source>
</evidence>
<dbReference type="Proteomes" id="UP000000657">
    <property type="component" value="Chromosome"/>
</dbReference>
<keyword evidence="4" id="KW-1185">Reference proteome</keyword>
<organism evidence="3 4">
    <name type="scientific">Frankia alni (strain DSM 45986 / CECT 9034 / ACN14a)</name>
    <dbReference type="NCBI Taxonomy" id="326424"/>
    <lineage>
        <taxon>Bacteria</taxon>
        <taxon>Bacillati</taxon>
        <taxon>Actinomycetota</taxon>
        <taxon>Actinomycetes</taxon>
        <taxon>Frankiales</taxon>
        <taxon>Frankiaceae</taxon>
        <taxon>Frankia</taxon>
    </lineage>
</organism>
<dbReference type="Pfam" id="PF00857">
    <property type="entry name" value="Isochorismatase"/>
    <property type="match status" value="1"/>
</dbReference>
<dbReference type="KEGG" id="fal:FRAAL6164"/>
<accession>Q0RCN7</accession>
<dbReference type="InterPro" id="IPR036380">
    <property type="entry name" value="Isochorismatase-like_sf"/>
</dbReference>
<dbReference type="SUPFAM" id="SSF52499">
    <property type="entry name" value="Isochorismatase-like hydrolases"/>
    <property type="match status" value="1"/>
</dbReference>
<keyword evidence="1" id="KW-0378">Hydrolase</keyword>
<dbReference type="RefSeq" id="WP_011607214.1">
    <property type="nucleotide sequence ID" value="NC_008278.1"/>
</dbReference>
<dbReference type="EMBL" id="CT573213">
    <property type="protein sequence ID" value="CAJ64787.1"/>
    <property type="molecule type" value="Genomic_DNA"/>
</dbReference>
<evidence type="ECO:0000313" key="3">
    <source>
        <dbReference type="EMBL" id="CAJ64787.1"/>
    </source>
</evidence>
<dbReference type="GO" id="GO:0016787">
    <property type="term" value="F:hydrolase activity"/>
    <property type="evidence" value="ECO:0007669"/>
    <property type="project" value="UniProtKB-KW"/>
</dbReference>
<evidence type="ECO:0000259" key="2">
    <source>
        <dbReference type="Pfam" id="PF00857"/>
    </source>
</evidence>
<evidence type="ECO:0000313" key="4">
    <source>
        <dbReference type="Proteomes" id="UP000000657"/>
    </source>
</evidence>
<proteinExistence type="predicted"/>
<sequence length="224" mass="24049">MPETLEMPEGGFLGELTELRARFARSGMVRRIGWGERPAVVVVDLIRGFTDPACPLGGELGEVVEATGALLVAARAAGVPVFWAMVRYRPDMGDAGVWPAKIPAQRLLVEGGPWVELDERLDARPQDDRVVKKHASAFLGTDLDVRLRRLGVDTVLVAGATTSGCVRASVVDACGLGFRPIVVREAVGDRAPLVHEVSLFDLDAKYADVEDLATVVARLAGEPR</sequence>
<dbReference type="HOGENOM" id="CLU_068979_7_1_11"/>
<dbReference type="InterPro" id="IPR050272">
    <property type="entry name" value="Isochorismatase-like_hydrls"/>
</dbReference>
<gene>
    <name evidence="3" type="ordered locus">FRAAL6164</name>
</gene>
<dbReference type="PANTHER" id="PTHR43540">
    <property type="entry name" value="PEROXYUREIDOACRYLATE/UREIDOACRYLATE AMIDOHYDROLASE-RELATED"/>
    <property type="match status" value="1"/>
</dbReference>
<protein>
    <submittedName>
        <fullName evidence="3">Isochorismatase</fullName>
    </submittedName>
</protein>